<organism evidence="16 17">
    <name type="scientific">Aphanomyces stellatus</name>
    <dbReference type="NCBI Taxonomy" id="120398"/>
    <lineage>
        <taxon>Eukaryota</taxon>
        <taxon>Sar</taxon>
        <taxon>Stramenopiles</taxon>
        <taxon>Oomycota</taxon>
        <taxon>Saprolegniomycetes</taxon>
        <taxon>Saprolegniales</taxon>
        <taxon>Verrucalvaceae</taxon>
        <taxon>Aphanomyces</taxon>
    </lineage>
</organism>
<evidence type="ECO:0000259" key="14">
    <source>
        <dbReference type="PROSITE" id="PS51201"/>
    </source>
</evidence>
<dbReference type="GO" id="GO:0005267">
    <property type="term" value="F:potassium channel activity"/>
    <property type="evidence" value="ECO:0007669"/>
    <property type="project" value="UniProtKB-KW"/>
</dbReference>
<dbReference type="Gene3D" id="1.10.287.70">
    <property type="match status" value="1"/>
</dbReference>
<dbReference type="InterPro" id="IPR036291">
    <property type="entry name" value="NAD(P)-bd_dom_sf"/>
</dbReference>
<dbReference type="Pfam" id="PF00520">
    <property type="entry name" value="Ion_trans"/>
    <property type="match status" value="1"/>
</dbReference>
<evidence type="ECO:0000256" key="13">
    <source>
        <dbReference type="SAM" id="Phobius"/>
    </source>
</evidence>
<protein>
    <recommendedName>
        <fullName evidence="11">BK channel</fullName>
    </recommendedName>
</protein>
<dbReference type="Pfam" id="PF03493">
    <property type="entry name" value="BK_channel_a"/>
    <property type="match status" value="1"/>
</dbReference>
<proteinExistence type="predicted"/>
<keyword evidence="10" id="KW-0407">Ion channel</keyword>
<dbReference type="InterPro" id="IPR005821">
    <property type="entry name" value="Ion_trans_dom"/>
</dbReference>
<feature type="transmembrane region" description="Helical" evidence="13">
    <location>
        <begin position="173"/>
        <end position="190"/>
    </location>
</feature>
<keyword evidence="17" id="KW-1185">Reference proteome</keyword>
<name>A0A485K6E9_9STRA</name>
<evidence type="ECO:0000256" key="5">
    <source>
        <dbReference type="ARBA" id="ARBA00022826"/>
    </source>
</evidence>
<dbReference type="GO" id="GO:0016020">
    <property type="term" value="C:membrane"/>
    <property type="evidence" value="ECO:0007669"/>
    <property type="project" value="UniProtKB-SubCell"/>
</dbReference>
<dbReference type="EMBL" id="VJMH01000122">
    <property type="protein sequence ID" value="KAF0718769.1"/>
    <property type="molecule type" value="Genomic_DNA"/>
</dbReference>
<keyword evidence="6" id="KW-0630">Potassium</keyword>
<keyword evidence="9 13" id="KW-0472">Membrane</keyword>
<evidence type="ECO:0000256" key="4">
    <source>
        <dbReference type="ARBA" id="ARBA00022692"/>
    </source>
</evidence>
<dbReference type="Pfam" id="PF22614">
    <property type="entry name" value="Slo-like_RCK"/>
    <property type="match status" value="2"/>
</dbReference>
<evidence type="ECO:0000256" key="2">
    <source>
        <dbReference type="ARBA" id="ARBA00022448"/>
    </source>
</evidence>
<evidence type="ECO:0000256" key="9">
    <source>
        <dbReference type="ARBA" id="ARBA00023136"/>
    </source>
</evidence>
<evidence type="ECO:0000313" key="15">
    <source>
        <dbReference type="EMBL" id="KAF0718769.1"/>
    </source>
</evidence>
<keyword evidence="3" id="KW-0633">Potassium transport</keyword>
<feature type="compositionally biased region" description="Acidic residues" evidence="12">
    <location>
        <begin position="622"/>
        <end position="636"/>
    </location>
</feature>
<feature type="compositionally biased region" description="Polar residues" evidence="12">
    <location>
        <begin position="580"/>
        <end position="598"/>
    </location>
</feature>
<evidence type="ECO:0000256" key="7">
    <source>
        <dbReference type="ARBA" id="ARBA00022989"/>
    </source>
</evidence>
<feature type="region of interest" description="Disordered" evidence="12">
    <location>
        <begin position="573"/>
        <end position="667"/>
    </location>
</feature>
<evidence type="ECO:0000313" key="16">
    <source>
        <dbReference type="EMBL" id="VFT78718.1"/>
    </source>
</evidence>
<accession>A0A485K6E9</accession>
<dbReference type="Gene3D" id="3.40.50.720">
    <property type="entry name" value="NAD(P)-binding Rossmann-like Domain"/>
    <property type="match status" value="2"/>
</dbReference>
<dbReference type="Gene3D" id="1.20.120.350">
    <property type="entry name" value="Voltage-gated potassium channels. Chain C"/>
    <property type="match status" value="1"/>
</dbReference>
<dbReference type="EMBL" id="CAADRA010000122">
    <property type="protein sequence ID" value="VFT78718.1"/>
    <property type="molecule type" value="Genomic_DNA"/>
</dbReference>
<dbReference type="Proteomes" id="UP000332933">
    <property type="component" value="Unassembled WGS sequence"/>
</dbReference>
<evidence type="ECO:0000256" key="12">
    <source>
        <dbReference type="SAM" id="MobiDB-lite"/>
    </source>
</evidence>
<keyword evidence="4 13" id="KW-0812">Transmembrane</keyword>
<feature type="compositionally biased region" description="Polar residues" evidence="12">
    <location>
        <begin position="658"/>
        <end position="667"/>
    </location>
</feature>
<dbReference type="PANTHER" id="PTHR10027">
    <property type="entry name" value="CALCIUM-ACTIVATED POTASSIUM CHANNEL ALPHA CHAIN"/>
    <property type="match status" value="1"/>
</dbReference>
<keyword evidence="5" id="KW-0631">Potassium channel</keyword>
<comment type="subcellular location">
    <subcellularLocation>
        <location evidence="1">Membrane</location>
        <topology evidence="1">Multi-pass membrane protein</topology>
    </subcellularLocation>
</comment>
<keyword evidence="2" id="KW-0813">Transport</keyword>
<dbReference type="SUPFAM" id="SSF81324">
    <property type="entry name" value="Voltage-gated potassium channels"/>
    <property type="match status" value="1"/>
</dbReference>
<feature type="transmembrane region" description="Helical" evidence="13">
    <location>
        <begin position="238"/>
        <end position="255"/>
    </location>
</feature>
<dbReference type="PRINTS" id="PR00169">
    <property type="entry name" value="KCHANNEL"/>
</dbReference>
<feature type="compositionally biased region" description="Basic and acidic residues" evidence="12">
    <location>
        <begin position="600"/>
        <end position="613"/>
    </location>
</feature>
<feature type="transmembrane region" description="Helical" evidence="13">
    <location>
        <begin position="44"/>
        <end position="65"/>
    </location>
</feature>
<evidence type="ECO:0000256" key="6">
    <source>
        <dbReference type="ARBA" id="ARBA00022958"/>
    </source>
</evidence>
<feature type="transmembrane region" description="Helical" evidence="13">
    <location>
        <begin position="210"/>
        <end position="226"/>
    </location>
</feature>
<reference evidence="15" key="2">
    <citation type="submission" date="2019-06" db="EMBL/GenBank/DDBJ databases">
        <title>Genomics analysis of Aphanomyces spp. identifies a new class of oomycete effector associated with host adaptation.</title>
        <authorList>
            <person name="Gaulin E."/>
        </authorList>
    </citation>
    <scope>NUCLEOTIDE SEQUENCE</scope>
    <source>
        <strain evidence="15">CBS 578.67</strain>
    </source>
</reference>
<dbReference type="InterPro" id="IPR047871">
    <property type="entry name" value="K_chnl_Slo-like"/>
</dbReference>
<feature type="transmembrane region" description="Helical" evidence="13">
    <location>
        <begin position="85"/>
        <end position="103"/>
    </location>
</feature>
<dbReference type="InterPro" id="IPR003929">
    <property type="entry name" value="K_chnl_BK_asu"/>
</dbReference>
<feature type="domain" description="RCK N-terminal" evidence="14">
    <location>
        <begin position="279"/>
        <end position="418"/>
    </location>
</feature>
<evidence type="ECO:0000256" key="3">
    <source>
        <dbReference type="ARBA" id="ARBA00022538"/>
    </source>
</evidence>
<feature type="transmembrane region" description="Helical" evidence="13">
    <location>
        <begin position="1107"/>
        <end position="1129"/>
    </location>
</feature>
<evidence type="ECO:0000256" key="8">
    <source>
        <dbReference type="ARBA" id="ARBA00023065"/>
    </source>
</evidence>
<gene>
    <name evidence="16" type="primary">Aste57867_1502</name>
    <name evidence="15" type="ORF">As57867_001501</name>
    <name evidence="16" type="ORF">ASTE57867_1502</name>
</gene>
<dbReference type="SUPFAM" id="SSF51735">
    <property type="entry name" value="NAD(P)-binding Rossmann-fold domains"/>
    <property type="match status" value="1"/>
</dbReference>
<sequence length="1135" mass="125871">MLKRAKGGLLHVGVAVKAQLKKVVKPRMRGENFRKWVGRNIDNSLLASSIDIFQVVLGLLVTIVYFNQNWTQFSPNLESTELAELQMVIGVFFTLDYIMRFYAADSRQTFFWSPFAIIDLITILPQWFEMLFESDANFKSKASAMKTLRALRFLRAYRLLVFAKTAKGRQGGVLFLTVMSIIICSAGVVQAVEACGPTDVDGKNCQTLEIYNACYFVVITIATLGYGDIAPKTSNGKVCVIFLIFFTGILLPLQISRYSDILSRETEYDKAFKEKKEKNPHILICGEVNSSPLDFFLRQFLHPNNMNWKDKVVILCPSLPSHNLKRILLNSAYEQRVMYLKGSAMLDSDLKRAGAANARLCFVMLNKMSMDGDRSDTASNLLTISLRHHTKRVPLFVQVLKTDNIRHVHLSGASNIVCIDQLKMGLLAKTCLVPGLCALLCNILFTFRPFYKLSSIWASEFLHGCAHDIYEARIPQFLDVRLSFALLAKIAYAEIHVVMMGVTDNIDEFRLFPAKIRMRKGHTILVLSKTPDCTRWFDALNLATLQKYQSEIPEYGAIVEAWNDTSFSGRLKTTRDNMRKSMSLSRGTTFRNLTSAQSRIDPRTARTPVDRNGTRIVPVDVDANDDDDDDDDDDDGVNGGGGDSNASDADAPVVGITQPPTAATSSMDVLPPVEEHASQVQLSAPDMPSAAGHDTITPLTKEPSAAGHDTITPLTKEPSAHKELAPVQVHDHHRMIDAGSVHALADSGHSAAPLPSIDNVVTPATAPPPSTSCSAMTPPHDHHLTTLSSSLPNMQPKPSSHASEAIPDLQSKQSISYTTFVNFRVPNDLSNHIILCGMPNMLHDFVAPLRLPHPRRSASTMSVSEMDPEPVDASFLVPIVIISQIPMTEKQHASIASFDRVYYLHGSPLHETVLREAGVFLAKSIVILSSCTQSATDDEQDLSTDFIDQNMIDTDAITLHRFITEACESNCPMDSPLPTVVIELSRPSSLRFLKDEHLKTEDSEVSKEIKSMTKQVLSRADDPLDNVCHPLYAAGKVCVSNFLDALLGTCNSYGTIIDLFHLLILGEPLMESSSKPRRLCQIPIPGEFWGSTYGDVFIGMLKDHVRLMIRFVWVSIAPEEVVFSLFLLIHQKKCS</sequence>
<keyword evidence="7 13" id="KW-1133">Transmembrane helix</keyword>
<dbReference type="PROSITE" id="PS51201">
    <property type="entry name" value="RCK_N"/>
    <property type="match status" value="1"/>
</dbReference>
<dbReference type="InterPro" id="IPR003148">
    <property type="entry name" value="RCK_N"/>
</dbReference>
<evidence type="ECO:0000256" key="11">
    <source>
        <dbReference type="ARBA" id="ARBA00029579"/>
    </source>
</evidence>
<reference evidence="16 17" key="1">
    <citation type="submission" date="2019-03" db="EMBL/GenBank/DDBJ databases">
        <authorList>
            <person name="Gaulin E."/>
            <person name="Dumas B."/>
        </authorList>
    </citation>
    <scope>NUCLEOTIDE SEQUENCE [LARGE SCALE GENOMIC DNA]</scope>
    <source>
        <strain evidence="16">CBS 568.67</strain>
    </source>
</reference>
<dbReference type="AlphaFoldDB" id="A0A485K6E9"/>
<evidence type="ECO:0000256" key="1">
    <source>
        <dbReference type="ARBA" id="ARBA00004141"/>
    </source>
</evidence>
<dbReference type="PANTHER" id="PTHR10027:SF10">
    <property type="entry name" value="SLOWPOKE 2, ISOFORM D"/>
    <property type="match status" value="1"/>
</dbReference>
<dbReference type="OrthoDB" id="10035564at2759"/>
<dbReference type="InterPro" id="IPR027359">
    <property type="entry name" value="Volt_channel_dom_sf"/>
</dbReference>
<keyword evidence="8" id="KW-0406">Ion transport</keyword>
<evidence type="ECO:0000313" key="17">
    <source>
        <dbReference type="Proteomes" id="UP000332933"/>
    </source>
</evidence>
<evidence type="ECO:0000256" key="10">
    <source>
        <dbReference type="ARBA" id="ARBA00023303"/>
    </source>
</evidence>